<dbReference type="Proteomes" id="UP000277424">
    <property type="component" value="Unassembled WGS sequence"/>
</dbReference>
<keyword evidence="11 13" id="KW-0443">Lipid metabolism</keyword>
<keyword evidence="10 13" id="KW-0067">ATP-binding</keyword>
<evidence type="ECO:0000313" key="15">
    <source>
        <dbReference type="Proteomes" id="UP000277424"/>
    </source>
</evidence>
<dbReference type="OrthoDB" id="9766423at2"/>
<dbReference type="Pfam" id="PF02606">
    <property type="entry name" value="LpxK"/>
    <property type="match status" value="1"/>
</dbReference>
<dbReference type="EMBL" id="RBIG01000003">
    <property type="protein sequence ID" value="RKQ68489.1"/>
    <property type="molecule type" value="Genomic_DNA"/>
</dbReference>
<dbReference type="EC" id="2.7.1.130" evidence="3 13"/>
<evidence type="ECO:0000256" key="5">
    <source>
        <dbReference type="ARBA" id="ARBA00022516"/>
    </source>
</evidence>
<keyword evidence="6 13" id="KW-0441">Lipid A biosynthesis</keyword>
<dbReference type="PANTHER" id="PTHR42724:SF1">
    <property type="entry name" value="TETRAACYLDISACCHARIDE 4'-KINASE, MITOCHONDRIAL-RELATED"/>
    <property type="match status" value="1"/>
</dbReference>
<evidence type="ECO:0000256" key="4">
    <source>
        <dbReference type="ARBA" id="ARBA00016436"/>
    </source>
</evidence>
<keyword evidence="9 13" id="KW-0418">Kinase</keyword>
<evidence type="ECO:0000256" key="2">
    <source>
        <dbReference type="ARBA" id="ARBA00004870"/>
    </source>
</evidence>
<dbReference type="GO" id="GO:0009245">
    <property type="term" value="P:lipid A biosynthetic process"/>
    <property type="evidence" value="ECO:0007669"/>
    <property type="project" value="UniProtKB-UniRule"/>
</dbReference>
<dbReference type="GO" id="GO:0009244">
    <property type="term" value="P:lipopolysaccharide core region biosynthetic process"/>
    <property type="evidence" value="ECO:0007669"/>
    <property type="project" value="TreeGrafter"/>
</dbReference>
<keyword evidence="8 13" id="KW-0547">Nucleotide-binding</keyword>
<name>A0A420WBT5_9PROT</name>
<evidence type="ECO:0000256" key="8">
    <source>
        <dbReference type="ARBA" id="ARBA00022741"/>
    </source>
</evidence>
<proteinExistence type="inferred from homology"/>
<evidence type="ECO:0000256" key="1">
    <source>
        <dbReference type="ARBA" id="ARBA00002274"/>
    </source>
</evidence>
<gene>
    <name evidence="13" type="primary">lpxK</name>
    <name evidence="14" type="ORF">BCL74_2969</name>
</gene>
<protein>
    <recommendedName>
        <fullName evidence="4 13">Tetraacyldisaccharide 4'-kinase</fullName>
        <ecNumber evidence="3 13">2.7.1.130</ecNumber>
    </recommendedName>
    <alternativeName>
        <fullName evidence="12 13">Lipid A 4'-kinase</fullName>
    </alternativeName>
</protein>
<reference evidence="14 15" key="1">
    <citation type="submission" date="2018-10" db="EMBL/GenBank/DDBJ databases">
        <title>Comparative analysis of microorganisms from saline springs in Andes Mountain Range, Colombia.</title>
        <authorList>
            <person name="Rubin E."/>
        </authorList>
    </citation>
    <scope>NUCLEOTIDE SEQUENCE [LARGE SCALE GENOMIC DNA]</scope>
    <source>
        <strain evidence="14 15">USBA 36</strain>
    </source>
</reference>
<accession>A0A420WBT5</accession>
<dbReference type="InterPro" id="IPR003758">
    <property type="entry name" value="LpxK"/>
</dbReference>
<comment type="catalytic activity">
    <reaction evidence="13">
        <text>a lipid A disaccharide + ATP = a lipid IVA + ADP + H(+)</text>
        <dbReference type="Rhea" id="RHEA:67840"/>
        <dbReference type="ChEBI" id="CHEBI:15378"/>
        <dbReference type="ChEBI" id="CHEBI:30616"/>
        <dbReference type="ChEBI" id="CHEBI:176343"/>
        <dbReference type="ChEBI" id="CHEBI:176425"/>
        <dbReference type="ChEBI" id="CHEBI:456216"/>
        <dbReference type="EC" id="2.7.1.130"/>
    </reaction>
</comment>
<feature type="binding site" evidence="13">
    <location>
        <begin position="52"/>
        <end position="59"/>
    </location>
    <ligand>
        <name>ATP</name>
        <dbReference type="ChEBI" id="CHEBI:30616"/>
    </ligand>
</feature>
<organism evidence="14 15">
    <name type="scientific">Oceanibaculum indicum</name>
    <dbReference type="NCBI Taxonomy" id="526216"/>
    <lineage>
        <taxon>Bacteria</taxon>
        <taxon>Pseudomonadati</taxon>
        <taxon>Pseudomonadota</taxon>
        <taxon>Alphaproteobacteria</taxon>
        <taxon>Rhodospirillales</taxon>
        <taxon>Oceanibaculaceae</taxon>
        <taxon>Oceanibaculum</taxon>
    </lineage>
</organism>
<evidence type="ECO:0000256" key="3">
    <source>
        <dbReference type="ARBA" id="ARBA00012071"/>
    </source>
</evidence>
<evidence type="ECO:0000256" key="10">
    <source>
        <dbReference type="ARBA" id="ARBA00022840"/>
    </source>
</evidence>
<keyword evidence="7 13" id="KW-0808">Transferase</keyword>
<dbReference type="SUPFAM" id="SSF52540">
    <property type="entry name" value="P-loop containing nucleoside triphosphate hydrolases"/>
    <property type="match status" value="1"/>
</dbReference>
<dbReference type="UniPathway" id="UPA00359">
    <property type="reaction ID" value="UER00482"/>
</dbReference>
<dbReference type="PANTHER" id="PTHR42724">
    <property type="entry name" value="TETRAACYLDISACCHARIDE 4'-KINASE"/>
    <property type="match status" value="1"/>
</dbReference>
<dbReference type="AlphaFoldDB" id="A0A420WBT5"/>
<evidence type="ECO:0000256" key="9">
    <source>
        <dbReference type="ARBA" id="ARBA00022777"/>
    </source>
</evidence>
<evidence type="ECO:0000256" key="6">
    <source>
        <dbReference type="ARBA" id="ARBA00022556"/>
    </source>
</evidence>
<comment type="function">
    <text evidence="1 13">Transfers the gamma-phosphate of ATP to the 4'-position of a tetraacyldisaccharide 1-phosphate intermediate (termed DS-1-P) to form tetraacyldisaccharide 1,4'-bis-phosphate (lipid IVA).</text>
</comment>
<dbReference type="GO" id="GO:0005524">
    <property type="term" value="F:ATP binding"/>
    <property type="evidence" value="ECO:0007669"/>
    <property type="project" value="UniProtKB-UniRule"/>
</dbReference>
<evidence type="ECO:0000256" key="11">
    <source>
        <dbReference type="ARBA" id="ARBA00023098"/>
    </source>
</evidence>
<keyword evidence="5 13" id="KW-0444">Lipid biosynthesis</keyword>
<dbReference type="HAMAP" id="MF_00409">
    <property type="entry name" value="LpxK"/>
    <property type="match status" value="1"/>
</dbReference>
<dbReference type="InterPro" id="IPR027417">
    <property type="entry name" value="P-loop_NTPase"/>
</dbReference>
<evidence type="ECO:0000313" key="14">
    <source>
        <dbReference type="EMBL" id="RKQ68489.1"/>
    </source>
</evidence>
<evidence type="ECO:0000256" key="7">
    <source>
        <dbReference type="ARBA" id="ARBA00022679"/>
    </source>
</evidence>
<dbReference type="NCBIfam" id="TIGR00682">
    <property type="entry name" value="lpxK"/>
    <property type="match status" value="1"/>
</dbReference>
<evidence type="ECO:0000256" key="12">
    <source>
        <dbReference type="ARBA" id="ARBA00029757"/>
    </source>
</evidence>
<evidence type="ECO:0000256" key="13">
    <source>
        <dbReference type="HAMAP-Rule" id="MF_00409"/>
    </source>
</evidence>
<comment type="caution">
    <text evidence="14">The sequence shown here is derived from an EMBL/GenBank/DDBJ whole genome shotgun (WGS) entry which is preliminary data.</text>
</comment>
<comment type="pathway">
    <text evidence="2 13">Glycolipid biosynthesis; lipid IV(A) biosynthesis; lipid IV(A) from (3R)-3-hydroxytetradecanoyl-[acyl-carrier-protein] and UDP-N-acetyl-alpha-D-glucosamine: step 6/6.</text>
</comment>
<dbReference type="RefSeq" id="WP_121221163.1">
    <property type="nucleotide sequence ID" value="NZ_RBIG01000003.1"/>
</dbReference>
<comment type="similarity">
    <text evidence="13">Belongs to the LpxK family.</text>
</comment>
<dbReference type="GO" id="GO:0009029">
    <property type="term" value="F:lipid-A 4'-kinase activity"/>
    <property type="evidence" value="ECO:0007669"/>
    <property type="project" value="UniProtKB-UniRule"/>
</dbReference>
<sequence>MRAPGFWERRGDWRSRLLSPAAFAYGWAARCRARTAQPWTASVPVICIGNLVAGGAGKTPVALAIMALLRDRGVAAHFLSRGHGGSLTGPVRVDPRTHTAADVGDEPLLLAEAAPAWVSGDRVAGAKAAIVAGAEAIVMDDGFQNPSLAKSLSLIVVDGGYGFGNGLLLPAGPLREPVSDGLAHAQAVVLIGEDHTGAAAQIGNALPILPARLTPVAGADLTGRRVLAFAGIGRPEKFFESLREAGAEIVESVPFPDHHPYSTTEIAALAKRASDAGLLPVTTRKDWVRLPPAYRNSIAVLDIILTWQDAAAPEALLDPLFNTPSSVGQGNV</sequence>
<dbReference type="GO" id="GO:0005886">
    <property type="term" value="C:plasma membrane"/>
    <property type="evidence" value="ECO:0007669"/>
    <property type="project" value="TreeGrafter"/>
</dbReference>